<proteinExistence type="inferred from homology"/>
<dbReference type="InterPro" id="IPR045865">
    <property type="entry name" value="ACT-like_dom_sf"/>
</dbReference>
<comment type="similarity">
    <text evidence="3 8">Belongs to the acetolactate synthase small subunit family.</text>
</comment>
<dbReference type="InterPro" id="IPR002912">
    <property type="entry name" value="ACT_dom"/>
</dbReference>
<protein>
    <recommendedName>
        <fullName evidence="8">Acetolactate synthase small subunit</fullName>
        <shortName evidence="8">AHAS</shortName>
        <shortName evidence="8">ALS</shortName>
        <ecNumber evidence="8">2.2.1.6</ecNumber>
    </recommendedName>
    <alternativeName>
        <fullName evidence="8">Acetohydroxy-acid synthase small subunit</fullName>
    </alternativeName>
</protein>
<dbReference type="RefSeq" id="WP_121009487.1">
    <property type="nucleotide sequence ID" value="NZ_RCCJ01000001.1"/>
</dbReference>
<dbReference type="NCBIfam" id="NF008864">
    <property type="entry name" value="PRK11895.1"/>
    <property type="match status" value="1"/>
</dbReference>
<comment type="function">
    <text evidence="8">Catalyzes the conversion of 2 pyruvate molecules into acetolactate in the first common step of the biosynthetic pathway of the branched-amino acids such as leucine, isoleucine, and valine.</text>
</comment>
<dbReference type="Pfam" id="PF10369">
    <property type="entry name" value="ALS_ss_C"/>
    <property type="match status" value="1"/>
</dbReference>
<evidence type="ECO:0000313" key="11">
    <source>
        <dbReference type="Proteomes" id="UP000267841"/>
    </source>
</evidence>
<keyword evidence="8" id="KW-0808">Transferase</keyword>
<evidence type="ECO:0000256" key="4">
    <source>
        <dbReference type="ARBA" id="ARBA00011744"/>
    </source>
</evidence>
<dbReference type="InterPro" id="IPR039557">
    <property type="entry name" value="AHAS_ACT"/>
</dbReference>
<accession>A0A497XPP7</accession>
<dbReference type="NCBIfam" id="TIGR00119">
    <property type="entry name" value="acolac_sm"/>
    <property type="match status" value="1"/>
</dbReference>
<dbReference type="InterPro" id="IPR019455">
    <property type="entry name" value="Acetolactate_synth_ssu_C"/>
</dbReference>
<dbReference type="GO" id="GO:0009097">
    <property type="term" value="P:isoleucine biosynthetic process"/>
    <property type="evidence" value="ECO:0007669"/>
    <property type="project" value="UniProtKB-UniRule"/>
</dbReference>
<dbReference type="PANTHER" id="PTHR30239:SF0">
    <property type="entry name" value="ACETOLACTATE SYNTHASE SMALL SUBUNIT 1, CHLOROPLASTIC"/>
    <property type="match status" value="1"/>
</dbReference>
<feature type="domain" description="ACT" evidence="9">
    <location>
        <begin position="30"/>
        <end position="104"/>
    </location>
</feature>
<evidence type="ECO:0000256" key="3">
    <source>
        <dbReference type="ARBA" id="ARBA00006341"/>
    </source>
</evidence>
<sequence length="193" mass="21626">MADTVGGAEITVAKSPRLRQTRKGQVRKHIINVKVRNEIGVLARIATLIAGKGYNIESLSVGETHEPGISRMTIEVVGDDIVIDQVVKQLRKLIDTLKVRDITDVPHVERELVLVKVHTPTSRARDEVLRIVEIFRGKIVDVSPETYTIEVTGDEEKINAMLELLKPFGIKEMARTGKVAMRRELFIEEGNLE</sequence>
<dbReference type="AlphaFoldDB" id="A0A497XPP7"/>
<comment type="pathway">
    <text evidence="1 8">Amino-acid biosynthesis; L-isoleucine biosynthesis; L-isoleucine from 2-oxobutanoate: step 1/4.</text>
</comment>
<dbReference type="OrthoDB" id="9787365at2"/>
<keyword evidence="5 8" id="KW-0028">Amino-acid biosynthesis</keyword>
<organism evidence="10 11">
    <name type="scientific">Hydrogenivirga caldilitoris</name>
    <dbReference type="NCBI Taxonomy" id="246264"/>
    <lineage>
        <taxon>Bacteria</taxon>
        <taxon>Pseudomonadati</taxon>
        <taxon>Aquificota</taxon>
        <taxon>Aquificia</taxon>
        <taxon>Aquificales</taxon>
        <taxon>Aquificaceae</taxon>
        <taxon>Hydrogenivirga</taxon>
    </lineage>
</organism>
<dbReference type="InterPro" id="IPR054480">
    <property type="entry name" value="AHAS_small-like_ACT"/>
</dbReference>
<dbReference type="PROSITE" id="PS51671">
    <property type="entry name" value="ACT"/>
    <property type="match status" value="1"/>
</dbReference>
<evidence type="ECO:0000313" key="10">
    <source>
        <dbReference type="EMBL" id="RLJ70224.1"/>
    </source>
</evidence>
<dbReference type="EMBL" id="RCCJ01000001">
    <property type="protein sequence ID" value="RLJ70224.1"/>
    <property type="molecule type" value="Genomic_DNA"/>
</dbReference>
<comment type="subunit">
    <text evidence="4 8">Dimer of large and small chains.</text>
</comment>
<evidence type="ECO:0000256" key="5">
    <source>
        <dbReference type="ARBA" id="ARBA00022605"/>
    </source>
</evidence>
<comment type="catalytic activity">
    <reaction evidence="7 8">
        <text>2 pyruvate + H(+) = (2S)-2-acetolactate + CO2</text>
        <dbReference type="Rhea" id="RHEA:25249"/>
        <dbReference type="ChEBI" id="CHEBI:15361"/>
        <dbReference type="ChEBI" id="CHEBI:15378"/>
        <dbReference type="ChEBI" id="CHEBI:16526"/>
        <dbReference type="ChEBI" id="CHEBI:58476"/>
        <dbReference type="EC" id="2.2.1.6"/>
    </reaction>
</comment>
<dbReference type="CDD" id="cd04878">
    <property type="entry name" value="ACT_AHAS"/>
    <property type="match status" value="1"/>
</dbReference>
<dbReference type="Gene3D" id="3.30.70.260">
    <property type="match status" value="1"/>
</dbReference>
<keyword evidence="6 8" id="KW-0100">Branched-chain amino acid biosynthesis</keyword>
<dbReference type="Proteomes" id="UP000267841">
    <property type="component" value="Unassembled WGS sequence"/>
</dbReference>
<dbReference type="FunFam" id="3.30.70.1150:FF:000001">
    <property type="entry name" value="Acetolactate synthase small subunit"/>
    <property type="match status" value="1"/>
</dbReference>
<dbReference type="PANTHER" id="PTHR30239">
    <property type="entry name" value="ACETOLACTATE SYNTHASE SMALL SUBUNIT"/>
    <property type="match status" value="1"/>
</dbReference>
<evidence type="ECO:0000256" key="6">
    <source>
        <dbReference type="ARBA" id="ARBA00023304"/>
    </source>
</evidence>
<keyword evidence="11" id="KW-1185">Reference proteome</keyword>
<gene>
    <name evidence="10" type="ORF">BCF55_0490</name>
</gene>
<dbReference type="FunFam" id="3.30.70.260:FF:000001">
    <property type="entry name" value="Acetolactate synthase, small subunit"/>
    <property type="match status" value="1"/>
</dbReference>
<dbReference type="EC" id="2.2.1.6" evidence="8"/>
<comment type="pathway">
    <text evidence="2 8">Amino-acid biosynthesis; L-valine biosynthesis; L-valine from pyruvate: step 1/4.</text>
</comment>
<dbReference type="InterPro" id="IPR027271">
    <property type="entry name" value="Acetolactate_synth/TF_NikR_C"/>
</dbReference>
<evidence type="ECO:0000256" key="2">
    <source>
        <dbReference type="ARBA" id="ARBA00005025"/>
    </source>
</evidence>
<name>A0A497XPP7_9AQUI</name>
<dbReference type="GO" id="GO:0005829">
    <property type="term" value="C:cytosol"/>
    <property type="evidence" value="ECO:0007669"/>
    <property type="project" value="TreeGrafter"/>
</dbReference>
<reference evidence="10 11" key="1">
    <citation type="submission" date="2018-10" db="EMBL/GenBank/DDBJ databases">
        <title>Genomic Encyclopedia of Archaeal and Bacterial Type Strains, Phase II (KMG-II): from individual species to whole genera.</title>
        <authorList>
            <person name="Goeker M."/>
        </authorList>
    </citation>
    <scope>NUCLEOTIDE SEQUENCE [LARGE SCALE GENOMIC DNA]</scope>
    <source>
        <strain evidence="10 11">DSM 16510</strain>
    </source>
</reference>
<dbReference type="SUPFAM" id="SSF55021">
    <property type="entry name" value="ACT-like"/>
    <property type="match status" value="2"/>
</dbReference>
<evidence type="ECO:0000256" key="8">
    <source>
        <dbReference type="RuleBase" id="RU368092"/>
    </source>
</evidence>
<evidence type="ECO:0000256" key="7">
    <source>
        <dbReference type="ARBA" id="ARBA00048670"/>
    </source>
</evidence>
<dbReference type="UniPathway" id="UPA00047">
    <property type="reaction ID" value="UER00055"/>
</dbReference>
<dbReference type="GO" id="GO:0003984">
    <property type="term" value="F:acetolactate synthase activity"/>
    <property type="evidence" value="ECO:0007669"/>
    <property type="project" value="UniProtKB-UniRule"/>
</dbReference>
<comment type="caution">
    <text evidence="10">The sequence shown here is derived from an EMBL/GenBank/DDBJ whole genome shotgun (WGS) entry which is preliminary data.</text>
</comment>
<dbReference type="GO" id="GO:0009099">
    <property type="term" value="P:L-valine biosynthetic process"/>
    <property type="evidence" value="ECO:0007669"/>
    <property type="project" value="UniProtKB-UniRule"/>
</dbReference>
<evidence type="ECO:0000259" key="9">
    <source>
        <dbReference type="PROSITE" id="PS51671"/>
    </source>
</evidence>
<dbReference type="Gene3D" id="3.30.70.1150">
    <property type="entry name" value="ACT-like. Chain A, domain 2"/>
    <property type="match status" value="1"/>
</dbReference>
<dbReference type="Pfam" id="PF22629">
    <property type="entry name" value="ACT_AHAS_ss"/>
    <property type="match status" value="1"/>
</dbReference>
<dbReference type="UniPathway" id="UPA00049">
    <property type="reaction ID" value="UER00059"/>
</dbReference>
<dbReference type="InterPro" id="IPR004789">
    <property type="entry name" value="Acetalactate_synth_ssu"/>
</dbReference>
<dbReference type="GO" id="GO:1990610">
    <property type="term" value="F:acetolactate synthase regulator activity"/>
    <property type="evidence" value="ECO:0007669"/>
    <property type="project" value="UniProtKB-UniRule"/>
</dbReference>
<evidence type="ECO:0000256" key="1">
    <source>
        <dbReference type="ARBA" id="ARBA00004974"/>
    </source>
</evidence>